<dbReference type="GO" id="GO:0009231">
    <property type="term" value="P:riboflavin biosynthetic process"/>
    <property type="evidence" value="ECO:0007669"/>
    <property type="project" value="InterPro"/>
</dbReference>
<evidence type="ECO:0000313" key="2">
    <source>
        <dbReference type="EMBL" id="QDT44578.1"/>
    </source>
</evidence>
<dbReference type="Proteomes" id="UP000317171">
    <property type="component" value="Chromosome"/>
</dbReference>
<accession>A0A517RL45</accession>
<protein>
    <submittedName>
        <fullName evidence="2">Dihydrofolate reductase</fullName>
        <ecNumber evidence="2">1.5.1.3</ecNumber>
    </submittedName>
</protein>
<dbReference type="RefSeq" id="WP_145220152.1">
    <property type="nucleotide sequence ID" value="NZ_CP036269.1"/>
</dbReference>
<dbReference type="InterPro" id="IPR050765">
    <property type="entry name" value="Riboflavin_Biosynth_HTPR"/>
</dbReference>
<dbReference type="PANTHER" id="PTHR38011">
    <property type="entry name" value="DIHYDROFOLATE REDUCTASE FAMILY PROTEIN (AFU_ORTHOLOGUE AFUA_8G06820)"/>
    <property type="match status" value="1"/>
</dbReference>
<organism evidence="2 3">
    <name type="scientific">Gimesia alba</name>
    <dbReference type="NCBI Taxonomy" id="2527973"/>
    <lineage>
        <taxon>Bacteria</taxon>
        <taxon>Pseudomonadati</taxon>
        <taxon>Planctomycetota</taxon>
        <taxon>Planctomycetia</taxon>
        <taxon>Planctomycetales</taxon>
        <taxon>Planctomycetaceae</taxon>
        <taxon>Gimesia</taxon>
    </lineage>
</organism>
<dbReference type="SUPFAM" id="SSF53597">
    <property type="entry name" value="Dihydrofolate reductase-like"/>
    <property type="match status" value="1"/>
</dbReference>
<evidence type="ECO:0000313" key="3">
    <source>
        <dbReference type="Proteomes" id="UP000317171"/>
    </source>
</evidence>
<dbReference type="OrthoDB" id="195113at2"/>
<dbReference type="Gene3D" id="3.40.430.10">
    <property type="entry name" value="Dihydrofolate Reductase, subunit A"/>
    <property type="match status" value="1"/>
</dbReference>
<dbReference type="EMBL" id="CP036269">
    <property type="protein sequence ID" value="QDT44578.1"/>
    <property type="molecule type" value="Genomic_DNA"/>
</dbReference>
<dbReference type="AlphaFoldDB" id="A0A517RL45"/>
<keyword evidence="2" id="KW-0560">Oxidoreductase</keyword>
<dbReference type="Pfam" id="PF01872">
    <property type="entry name" value="RibD_C"/>
    <property type="match status" value="1"/>
</dbReference>
<dbReference type="PANTHER" id="PTHR38011:SF11">
    <property type="entry name" value="2,5-DIAMINO-6-RIBOSYLAMINO-4(3H)-PYRIMIDINONE 5'-PHOSPHATE REDUCTASE"/>
    <property type="match status" value="1"/>
</dbReference>
<gene>
    <name evidence="2" type="primary">folA</name>
    <name evidence="2" type="ORF">Pan241w_46900</name>
</gene>
<dbReference type="GO" id="GO:0008703">
    <property type="term" value="F:5-amino-6-(5-phosphoribosylamino)uracil reductase activity"/>
    <property type="evidence" value="ECO:0007669"/>
    <property type="project" value="InterPro"/>
</dbReference>
<dbReference type="InterPro" id="IPR024072">
    <property type="entry name" value="DHFR-like_dom_sf"/>
</dbReference>
<dbReference type="EC" id="1.5.1.3" evidence="2"/>
<dbReference type="KEGG" id="gaz:Pan241w_46900"/>
<reference evidence="2 3" key="1">
    <citation type="submission" date="2019-02" db="EMBL/GenBank/DDBJ databases">
        <title>Deep-cultivation of Planctomycetes and their phenomic and genomic characterization uncovers novel biology.</title>
        <authorList>
            <person name="Wiegand S."/>
            <person name="Jogler M."/>
            <person name="Boedeker C."/>
            <person name="Pinto D."/>
            <person name="Vollmers J."/>
            <person name="Rivas-Marin E."/>
            <person name="Kohn T."/>
            <person name="Peeters S.H."/>
            <person name="Heuer A."/>
            <person name="Rast P."/>
            <person name="Oberbeckmann S."/>
            <person name="Bunk B."/>
            <person name="Jeske O."/>
            <person name="Meyerdierks A."/>
            <person name="Storesund J.E."/>
            <person name="Kallscheuer N."/>
            <person name="Luecker S."/>
            <person name="Lage O.M."/>
            <person name="Pohl T."/>
            <person name="Merkel B.J."/>
            <person name="Hornburger P."/>
            <person name="Mueller R.-W."/>
            <person name="Bruemmer F."/>
            <person name="Labrenz M."/>
            <person name="Spormann A.M."/>
            <person name="Op den Camp H."/>
            <person name="Overmann J."/>
            <person name="Amann R."/>
            <person name="Jetten M.S.M."/>
            <person name="Mascher T."/>
            <person name="Medema M.H."/>
            <person name="Devos D.P."/>
            <person name="Kaster A.-K."/>
            <person name="Ovreas L."/>
            <person name="Rohde M."/>
            <person name="Galperin M.Y."/>
            <person name="Jogler C."/>
        </authorList>
    </citation>
    <scope>NUCLEOTIDE SEQUENCE [LARGE SCALE GENOMIC DNA]</scope>
    <source>
        <strain evidence="2 3">Pan241w</strain>
    </source>
</reference>
<dbReference type="GO" id="GO:0004146">
    <property type="term" value="F:dihydrofolate reductase activity"/>
    <property type="evidence" value="ECO:0007669"/>
    <property type="project" value="UniProtKB-EC"/>
</dbReference>
<feature type="domain" description="Bacterial bifunctional deaminase-reductase C-terminal" evidence="1">
    <location>
        <begin position="4"/>
        <end position="173"/>
    </location>
</feature>
<evidence type="ECO:0000259" key="1">
    <source>
        <dbReference type="Pfam" id="PF01872"/>
    </source>
</evidence>
<proteinExistence type="predicted"/>
<keyword evidence="3" id="KW-1185">Reference proteome</keyword>
<name>A0A517RL45_9PLAN</name>
<dbReference type="InterPro" id="IPR002734">
    <property type="entry name" value="RibDG_C"/>
</dbReference>
<sequence>MRVSVYIATSLDGFIARKNGDLDWLPGSDGTSEQSEEDFGYHEFMDSVDVLIMGHHTFETVLAFGIEWPYSEKRVIVLSSQLLQIPSDLPATVEASSCSPADLIQQLSDEGYQRAYIDGGKTIQSFLKAGLIQDMIITRIPILIGSGISLFGPIDNDRKLRHINTRTFENGFVQSQYELENETGTFPFFNLK</sequence>